<dbReference type="GO" id="GO:0000156">
    <property type="term" value="F:phosphorelay response regulator activity"/>
    <property type="evidence" value="ECO:0007669"/>
    <property type="project" value="TreeGrafter"/>
</dbReference>
<dbReference type="InterPro" id="IPR011006">
    <property type="entry name" value="CheY-like_superfamily"/>
</dbReference>
<evidence type="ECO:0000256" key="1">
    <source>
        <dbReference type="ARBA" id="ARBA00018672"/>
    </source>
</evidence>
<keyword evidence="5 9" id="KW-0238">DNA-binding</keyword>
<dbReference type="EMBL" id="PDYF01000008">
    <property type="protein sequence ID" value="PHU35863.1"/>
    <property type="molecule type" value="Genomic_DNA"/>
</dbReference>
<name>A0A2G3DYA8_9FIRM</name>
<dbReference type="RefSeq" id="WP_090489052.1">
    <property type="nucleotide sequence ID" value="NZ_PDYF01000008.1"/>
</dbReference>
<feature type="domain" description="Response regulatory" evidence="10">
    <location>
        <begin position="3"/>
        <end position="115"/>
    </location>
</feature>
<evidence type="ECO:0000256" key="6">
    <source>
        <dbReference type="ARBA" id="ARBA00023163"/>
    </source>
</evidence>
<dbReference type="GO" id="GO:0000976">
    <property type="term" value="F:transcription cis-regulatory region binding"/>
    <property type="evidence" value="ECO:0007669"/>
    <property type="project" value="TreeGrafter"/>
</dbReference>
<evidence type="ECO:0000313" key="12">
    <source>
        <dbReference type="EMBL" id="PHU35863.1"/>
    </source>
</evidence>
<dbReference type="CDD" id="cd17574">
    <property type="entry name" value="REC_OmpR"/>
    <property type="match status" value="1"/>
</dbReference>
<evidence type="ECO:0000256" key="9">
    <source>
        <dbReference type="PROSITE-ProRule" id="PRU01091"/>
    </source>
</evidence>
<dbReference type="CDD" id="cd00383">
    <property type="entry name" value="trans_reg_C"/>
    <property type="match status" value="1"/>
</dbReference>
<evidence type="ECO:0000259" key="10">
    <source>
        <dbReference type="PROSITE" id="PS50110"/>
    </source>
</evidence>
<dbReference type="GO" id="GO:0006355">
    <property type="term" value="P:regulation of DNA-templated transcription"/>
    <property type="evidence" value="ECO:0007669"/>
    <property type="project" value="InterPro"/>
</dbReference>
<dbReference type="GO" id="GO:0032993">
    <property type="term" value="C:protein-DNA complex"/>
    <property type="evidence" value="ECO:0007669"/>
    <property type="project" value="TreeGrafter"/>
</dbReference>
<dbReference type="Gene3D" id="6.10.250.690">
    <property type="match status" value="1"/>
</dbReference>
<feature type="modified residue" description="4-aspartylphosphate" evidence="8">
    <location>
        <position position="52"/>
    </location>
</feature>
<evidence type="ECO:0000313" key="13">
    <source>
        <dbReference type="Proteomes" id="UP000225889"/>
    </source>
</evidence>
<protein>
    <recommendedName>
        <fullName evidence="1">Stage 0 sporulation protein A homolog</fullName>
    </recommendedName>
</protein>
<keyword evidence="2 8" id="KW-0597">Phosphoprotein</keyword>
<keyword evidence="3" id="KW-0902">Two-component regulatory system</keyword>
<comment type="function">
    <text evidence="7">May play the central regulatory role in sporulation. It may be an element of the effector pathway responsible for the activation of sporulation genes in response to nutritional stress. Spo0A may act in concert with spo0H (a sigma factor) to control the expression of some genes that are critical to the sporulation process.</text>
</comment>
<dbReference type="SUPFAM" id="SSF52172">
    <property type="entry name" value="CheY-like"/>
    <property type="match status" value="1"/>
</dbReference>
<dbReference type="SMART" id="SM00448">
    <property type="entry name" value="REC"/>
    <property type="match status" value="1"/>
</dbReference>
<comment type="caution">
    <text evidence="12">The sequence shown here is derived from an EMBL/GenBank/DDBJ whole genome shotgun (WGS) entry which is preliminary data.</text>
</comment>
<feature type="DNA-binding region" description="OmpR/PhoB-type" evidence="9">
    <location>
        <begin position="122"/>
        <end position="217"/>
    </location>
</feature>
<proteinExistence type="predicted"/>
<dbReference type="InterPro" id="IPR001789">
    <property type="entry name" value="Sig_transdc_resp-reg_receiver"/>
</dbReference>
<evidence type="ECO:0000259" key="11">
    <source>
        <dbReference type="PROSITE" id="PS51755"/>
    </source>
</evidence>
<gene>
    <name evidence="12" type="ORF">CSX01_04445</name>
</gene>
<keyword evidence="4" id="KW-0805">Transcription regulation</keyword>
<dbReference type="Gene3D" id="1.10.10.10">
    <property type="entry name" value="Winged helix-like DNA-binding domain superfamily/Winged helix DNA-binding domain"/>
    <property type="match status" value="1"/>
</dbReference>
<dbReference type="AlphaFoldDB" id="A0A2G3DYA8"/>
<evidence type="ECO:0000256" key="7">
    <source>
        <dbReference type="ARBA" id="ARBA00024867"/>
    </source>
</evidence>
<dbReference type="PANTHER" id="PTHR48111:SF2">
    <property type="entry name" value="RESPONSE REGULATOR SAER"/>
    <property type="match status" value="1"/>
</dbReference>
<reference evidence="12 13" key="1">
    <citation type="submission" date="2017-10" db="EMBL/GenBank/DDBJ databases">
        <title>Resolving the taxonomy of Roseburia spp., Eubacterium rectale and Agathobacter spp. through phylogenomic analysis.</title>
        <authorList>
            <person name="Sheridan P.O."/>
            <person name="Walker A.W."/>
            <person name="Duncan S.H."/>
            <person name="Scott K.P."/>
            <person name="Toole P.W.O."/>
            <person name="Luis P."/>
            <person name="Flint H.J."/>
        </authorList>
    </citation>
    <scope>NUCLEOTIDE SEQUENCE [LARGE SCALE GENOMIC DNA]</scope>
    <source>
        <strain evidence="12 13">JK626</strain>
    </source>
</reference>
<evidence type="ECO:0000256" key="4">
    <source>
        <dbReference type="ARBA" id="ARBA00023015"/>
    </source>
</evidence>
<dbReference type="PANTHER" id="PTHR48111">
    <property type="entry name" value="REGULATOR OF RPOS"/>
    <property type="match status" value="1"/>
</dbReference>
<evidence type="ECO:0000256" key="3">
    <source>
        <dbReference type="ARBA" id="ARBA00023012"/>
    </source>
</evidence>
<evidence type="ECO:0000256" key="2">
    <source>
        <dbReference type="ARBA" id="ARBA00022553"/>
    </source>
</evidence>
<dbReference type="InterPro" id="IPR036388">
    <property type="entry name" value="WH-like_DNA-bd_sf"/>
</dbReference>
<organism evidence="12 13">
    <name type="scientific">Pseudobutyrivibrio ruminis</name>
    <dbReference type="NCBI Taxonomy" id="46206"/>
    <lineage>
        <taxon>Bacteria</taxon>
        <taxon>Bacillati</taxon>
        <taxon>Bacillota</taxon>
        <taxon>Clostridia</taxon>
        <taxon>Lachnospirales</taxon>
        <taxon>Lachnospiraceae</taxon>
        <taxon>Pseudobutyrivibrio</taxon>
    </lineage>
</organism>
<dbReference type="PROSITE" id="PS50110">
    <property type="entry name" value="RESPONSE_REGULATORY"/>
    <property type="match status" value="1"/>
</dbReference>
<dbReference type="SMART" id="SM00862">
    <property type="entry name" value="Trans_reg_C"/>
    <property type="match status" value="1"/>
</dbReference>
<evidence type="ECO:0000256" key="5">
    <source>
        <dbReference type="ARBA" id="ARBA00023125"/>
    </source>
</evidence>
<feature type="domain" description="OmpR/PhoB-type" evidence="11">
    <location>
        <begin position="122"/>
        <end position="217"/>
    </location>
</feature>
<dbReference type="Pfam" id="PF00486">
    <property type="entry name" value="Trans_reg_C"/>
    <property type="match status" value="1"/>
</dbReference>
<accession>A0A2G3DYA8</accession>
<dbReference type="InterPro" id="IPR039420">
    <property type="entry name" value="WalR-like"/>
</dbReference>
<dbReference type="PROSITE" id="PS51755">
    <property type="entry name" value="OMPR_PHOB"/>
    <property type="match status" value="1"/>
</dbReference>
<keyword evidence="6" id="KW-0804">Transcription</keyword>
<dbReference type="Pfam" id="PF00072">
    <property type="entry name" value="Response_reg"/>
    <property type="match status" value="1"/>
</dbReference>
<evidence type="ECO:0000256" key="8">
    <source>
        <dbReference type="PROSITE-ProRule" id="PRU00169"/>
    </source>
</evidence>
<reference evidence="12 13" key="2">
    <citation type="submission" date="2017-10" db="EMBL/GenBank/DDBJ databases">
        <authorList>
            <person name="Banno H."/>
            <person name="Chua N.-H."/>
        </authorList>
    </citation>
    <scope>NUCLEOTIDE SEQUENCE [LARGE SCALE GENOMIC DNA]</scope>
    <source>
        <strain evidence="12 13">JK626</strain>
    </source>
</reference>
<dbReference type="Proteomes" id="UP000225889">
    <property type="component" value="Unassembled WGS sequence"/>
</dbReference>
<dbReference type="FunFam" id="3.40.50.2300:FF:000001">
    <property type="entry name" value="DNA-binding response regulator PhoB"/>
    <property type="match status" value="1"/>
</dbReference>
<sequence>MINILIVDDEKPIADLLKMGMTKAGYNCVCAYDGNDALEKIEKHLFDLILLDVMMPGVDGFELMEYIRDMNIPVVFLTAKCALDDKLKGLRLGAEDYIVKPFEMLEVAARVEGILRRHGKLQDTINIDSLVINTSAMTVQQDGQEINLTKKEYDLLLIFARNPGIVLYKQTIYEQVWGGEYPENTRTVELHIQRLKKKLGWTDKIKPVYTVGYRLVVN</sequence>
<dbReference type="GO" id="GO:0005829">
    <property type="term" value="C:cytosol"/>
    <property type="evidence" value="ECO:0007669"/>
    <property type="project" value="TreeGrafter"/>
</dbReference>
<dbReference type="Gene3D" id="3.40.50.2300">
    <property type="match status" value="1"/>
</dbReference>
<dbReference type="InterPro" id="IPR001867">
    <property type="entry name" value="OmpR/PhoB-type_DNA-bd"/>
</dbReference>